<evidence type="ECO:0000256" key="6">
    <source>
        <dbReference type="SAM" id="Phobius"/>
    </source>
</evidence>
<sequence>MMASLALGMAAANLLGSKSFVLFYALASSVVLCVLSLAWQESAKAKCNVYLFIVEATYIQIPGALDYWYTAEPSCVAQGPNFDMTYYLTYTNMVGAVASIIGIALFQAKMSKWPFRRAFLVFNRFSFCNFILFCSKFSFCNFISILFKKFLFAILF</sequence>
<keyword evidence="8" id="KW-1185">Reference proteome</keyword>
<organism evidence="7 8">
    <name type="scientific">Bonamia ostreae</name>
    <dbReference type="NCBI Taxonomy" id="126728"/>
    <lineage>
        <taxon>Eukaryota</taxon>
        <taxon>Sar</taxon>
        <taxon>Rhizaria</taxon>
        <taxon>Endomyxa</taxon>
        <taxon>Ascetosporea</taxon>
        <taxon>Haplosporida</taxon>
        <taxon>Bonamia</taxon>
    </lineage>
</organism>
<comment type="caution">
    <text evidence="7">The sequence shown here is derived from an EMBL/GenBank/DDBJ whole genome shotgun (WGS) entry which is preliminary data.</text>
</comment>
<evidence type="ECO:0000256" key="3">
    <source>
        <dbReference type="ARBA" id="ARBA00022692"/>
    </source>
</evidence>
<gene>
    <name evidence="7" type="ORF">MHBO_004850</name>
</gene>
<feature type="transmembrane region" description="Helical" evidence="6">
    <location>
        <begin position="20"/>
        <end position="40"/>
    </location>
</feature>
<keyword evidence="4 6" id="KW-1133">Transmembrane helix</keyword>
<proteinExistence type="predicted"/>
<name>A0ABV2AUF4_9EUKA</name>
<keyword evidence="2" id="KW-0813">Transport</keyword>
<evidence type="ECO:0000256" key="1">
    <source>
        <dbReference type="ARBA" id="ARBA00004141"/>
    </source>
</evidence>
<dbReference type="EMBL" id="JBDODL010005509">
    <property type="protein sequence ID" value="MES1923299.1"/>
    <property type="molecule type" value="Genomic_DNA"/>
</dbReference>
<dbReference type="InterPro" id="IPR039309">
    <property type="entry name" value="BT1"/>
</dbReference>
<accession>A0ABV2AUF4</accession>
<feature type="transmembrane region" description="Helical" evidence="6">
    <location>
        <begin position="47"/>
        <end position="65"/>
    </location>
</feature>
<evidence type="ECO:0000256" key="5">
    <source>
        <dbReference type="ARBA" id="ARBA00023136"/>
    </source>
</evidence>
<protein>
    <submittedName>
        <fullName evidence="7">Uncharacterized protein</fullName>
    </submittedName>
</protein>
<feature type="transmembrane region" description="Helical" evidence="6">
    <location>
        <begin position="127"/>
        <end position="147"/>
    </location>
</feature>
<dbReference type="Pfam" id="PF03092">
    <property type="entry name" value="BT1"/>
    <property type="match status" value="1"/>
</dbReference>
<evidence type="ECO:0000313" key="8">
    <source>
        <dbReference type="Proteomes" id="UP001439008"/>
    </source>
</evidence>
<evidence type="ECO:0000313" key="7">
    <source>
        <dbReference type="EMBL" id="MES1923299.1"/>
    </source>
</evidence>
<evidence type="ECO:0000256" key="2">
    <source>
        <dbReference type="ARBA" id="ARBA00022448"/>
    </source>
</evidence>
<evidence type="ECO:0000256" key="4">
    <source>
        <dbReference type="ARBA" id="ARBA00022989"/>
    </source>
</evidence>
<keyword evidence="3 6" id="KW-0812">Transmembrane</keyword>
<feature type="transmembrane region" description="Helical" evidence="6">
    <location>
        <begin position="85"/>
        <end position="106"/>
    </location>
</feature>
<comment type="subcellular location">
    <subcellularLocation>
        <location evidence="1">Membrane</location>
        <topology evidence="1">Multi-pass membrane protein</topology>
    </subcellularLocation>
</comment>
<reference evidence="7 8" key="1">
    <citation type="journal article" date="2024" name="BMC Biol.">
        <title>Comparative genomics of Ascetosporea gives new insight into the evolutionary basis for animal parasitism in Rhizaria.</title>
        <authorList>
            <person name="Hiltunen Thoren M."/>
            <person name="Onut-Brannstrom I."/>
            <person name="Alfjorden A."/>
            <person name="Peckova H."/>
            <person name="Swords F."/>
            <person name="Hooper C."/>
            <person name="Holzer A.S."/>
            <person name="Bass D."/>
            <person name="Burki F."/>
        </authorList>
    </citation>
    <scope>NUCLEOTIDE SEQUENCE [LARGE SCALE GENOMIC DNA]</scope>
    <source>
        <strain evidence="7">20-A016</strain>
    </source>
</reference>
<keyword evidence="5 6" id="KW-0472">Membrane</keyword>
<dbReference type="Proteomes" id="UP001439008">
    <property type="component" value="Unassembled WGS sequence"/>
</dbReference>